<dbReference type="SMART" id="SM00283">
    <property type="entry name" value="MA"/>
    <property type="match status" value="1"/>
</dbReference>
<dbReference type="GO" id="GO:0007165">
    <property type="term" value="P:signal transduction"/>
    <property type="evidence" value="ECO:0007669"/>
    <property type="project" value="UniProtKB-KW"/>
</dbReference>
<keyword evidence="4" id="KW-0812">Transmembrane</keyword>
<dbReference type="PANTHER" id="PTHR32089">
    <property type="entry name" value="METHYL-ACCEPTING CHEMOTAXIS PROTEIN MCPB"/>
    <property type="match status" value="1"/>
</dbReference>
<comment type="similarity">
    <text evidence="2">Belongs to the methyl-accepting chemotaxis (MCP) protein family.</text>
</comment>
<dbReference type="PROSITE" id="PS50111">
    <property type="entry name" value="CHEMOTAXIS_TRANSDUC_2"/>
    <property type="match status" value="1"/>
</dbReference>
<keyword evidence="1 3" id="KW-0807">Transducer</keyword>
<dbReference type="CDD" id="cd06225">
    <property type="entry name" value="HAMP"/>
    <property type="match status" value="1"/>
</dbReference>
<reference evidence="7" key="1">
    <citation type="submission" date="2024-06" db="EMBL/GenBank/DDBJ databases">
        <title>Methylostella associata gen. nov., sp. nov., a novel Ancalomicrobiaceae-affiliated facultatively methylotrophic bacteria that feed on methanotrophs of the genus Methylococcus.</title>
        <authorList>
            <person name="Saltykova V."/>
            <person name="Danilova O.V."/>
            <person name="Oshkin I.Y."/>
            <person name="Belova S.E."/>
            <person name="Pimenov N.V."/>
            <person name="Dedysh S.N."/>
        </authorList>
    </citation>
    <scope>NUCLEOTIDE SEQUENCE</scope>
    <source>
        <strain evidence="7">S20</strain>
    </source>
</reference>
<accession>A0AAU7XBU0</accession>
<dbReference type="Gene3D" id="6.10.340.10">
    <property type="match status" value="1"/>
</dbReference>
<evidence type="ECO:0000256" key="1">
    <source>
        <dbReference type="ARBA" id="ARBA00023224"/>
    </source>
</evidence>
<keyword evidence="4" id="KW-0472">Membrane</keyword>
<evidence type="ECO:0000256" key="2">
    <source>
        <dbReference type="ARBA" id="ARBA00029447"/>
    </source>
</evidence>
<dbReference type="PROSITE" id="PS50885">
    <property type="entry name" value="HAMP"/>
    <property type="match status" value="1"/>
</dbReference>
<dbReference type="KEGG" id="mflg:ABS361_20940"/>
<feature type="domain" description="Methyl-accepting transducer" evidence="5">
    <location>
        <begin position="295"/>
        <end position="531"/>
    </location>
</feature>
<dbReference type="Pfam" id="PF00672">
    <property type="entry name" value="HAMP"/>
    <property type="match status" value="1"/>
</dbReference>
<dbReference type="PANTHER" id="PTHR32089:SF112">
    <property type="entry name" value="LYSOZYME-LIKE PROTEIN-RELATED"/>
    <property type="match status" value="1"/>
</dbReference>
<evidence type="ECO:0000256" key="4">
    <source>
        <dbReference type="SAM" id="Phobius"/>
    </source>
</evidence>
<proteinExistence type="inferred from homology"/>
<dbReference type="RefSeq" id="WP_407049540.1">
    <property type="nucleotide sequence ID" value="NZ_CP158568.1"/>
</dbReference>
<keyword evidence="4" id="KW-1133">Transmembrane helix</keyword>
<evidence type="ECO:0000259" key="6">
    <source>
        <dbReference type="PROSITE" id="PS50885"/>
    </source>
</evidence>
<name>A0AAU7XBU0_9HYPH</name>
<dbReference type="AlphaFoldDB" id="A0AAU7XBU0"/>
<dbReference type="SUPFAM" id="SSF58104">
    <property type="entry name" value="Methyl-accepting chemotaxis protein (MCP) signaling domain"/>
    <property type="match status" value="1"/>
</dbReference>
<evidence type="ECO:0000313" key="7">
    <source>
        <dbReference type="EMBL" id="XBY44447.1"/>
    </source>
</evidence>
<organism evidence="7">
    <name type="scientific">Methyloraptor flagellatus</name>
    <dbReference type="NCBI Taxonomy" id="3162530"/>
    <lineage>
        <taxon>Bacteria</taxon>
        <taxon>Pseudomonadati</taxon>
        <taxon>Pseudomonadota</taxon>
        <taxon>Alphaproteobacteria</taxon>
        <taxon>Hyphomicrobiales</taxon>
        <taxon>Ancalomicrobiaceae</taxon>
        <taxon>Methyloraptor</taxon>
    </lineage>
</organism>
<dbReference type="InterPro" id="IPR004089">
    <property type="entry name" value="MCPsignal_dom"/>
</dbReference>
<dbReference type="EMBL" id="CP158568">
    <property type="protein sequence ID" value="XBY44447.1"/>
    <property type="molecule type" value="Genomic_DNA"/>
</dbReference>
<dbReference type="Pfam" id="PF00015">
    <property type="entry name" value="MCPsignal"/>
    <property type="match status" value="1"/>
</dbReference>
<evidence type="ECO:0000259" key="5">
    <source>
        <dbReference type="PROSITE" id="PS50111"/>
    </source>
</evidence>
<dbReference type="InterPro" id="IPR003660">
    <property type="entry name" value="HAMP_dom"/>
</dbReference>
<dbReference type="GO" id="GO:0016020">
    <property type="term" value="C:membrane"/>
    <property type="evidence" value="ECO:0007669"/>
    <property type="project" value="InterPro"/>
</dbReference>
<protein>
    <submittedName>
        <fullName evidence="7">HAMP domain-containing methyl-accepting chemotaxis protein</fullName>
    </submittedName>
</protein>
<sequence length="570" mass="59160">MQLKTKILVVAFGTLLGMALLGGVSLIGSRQFALASDEASQTAVALRRQMQGDMMHDALNSGVYRALHAAAAGVEATEGAEILEDARKNAASFGDSLDALAAAGLPAEIQAKVQHVRPVVDRYRALAVSLVETALKDRGIAEARLGEFSKLFDALETDLEKLGDALEEHAKAQNEAVGTIRTWLDRVIIATLVMGVGVVAAMVLFLSRGVVVPIRAIETAMRHLAGGGRLEVVPGVGRPDEIGRMAEALETFRSAMGALHDAEGARAADRARAEADRREALMAMTRGVSTAAGEGKQAIAASASEIRSRSETIRSAFARVSGALQDALGDAATSRRLTGEVAALSRRAEGVIQTVSQTVEQGASLNRDAVQRARQSRETVTALAQAADDIGAIVGVITEIAGQTNLLALNATIEAARAGEAGRGFAIVASEVKSLATQTAKSSDEIGRKVGEIQTATRQAVDSLASIAESIEAVEQVMTAITEAMGDQRGITAELGGLAAETDGAVRSMDAGVGEIATLAEATSRDVADMNRAADAVLTRATGVLEELPAMVERATRAADRSDQGGARAA</sequence>
<feature type="domain" description="HAMP" evidence="6">
    <location>
        <begin position="208"/>
        <end position="261"/>
    </location>
</feature>
<dbReference type="SMART" id="SM00304">
    <property type="entry name" value="HAMP"/>
    <property type="match status" value="1"/>
</dbReference>
<gene>
    <name evidence="7" type="ORF">ABS361_20940</name>
</gene>
<feature type="transmembrane region" description="Helical" evidence="4">
    <location>
        <begin position="187"/>
        <end position="206"/>
    </location>
</feature>
<evidence type="ECO:0000256" key="3">
    <source>
        <dbReference type="PROSITE-ProRule" id="PRU00284"/>
    </source>
</evidence>
<dbReference type="Gene3D" id="1.10.287.950">
    <property type="entry name" value="Methyl-accepting chemotaxis protein"/>
    <property type="match status" value="1"/>
</dbReference>